<dbReference type="SUPFAM" id="SSF49478">
    <property type="entry name" value="Cna protein B-type domain"/>
    <property type="match status" value="1"/>
</dbReference>
<dbReference type="Pfam" id="PF07676">
    <property type="entry name" value="PD40"/>
    <property type="match status" value="1"/>
</dbReference>
<dbReference type="InterPro" id="IPR036737">
    <property type="entry name" value="OmpA-like_sf"/>
</dbReference>
<dbReference type="CDD" id="cd07185">
    <property type="entry name" value="OmpA_C-like"/>
    <property type="match status" value="1"/>
</dbReference>
<keyword evidence="3" id="KW-0998">Cell outer membrane</keyword>
<sequence length="629" mass="72356">MKNVCLLLFLLVAQWSVHAQRPSLKKANKLFAQKSYVEAAEIYRELGQSQEVLQKLADSYYYNSEMKLARTPYAGLFTSYKDSLQPEVYYRYAQTLKGVKDYENADKIMGEYLGYVVNTEKFLTNLDMIVPYHYTIQQMNESSRTGDFGISYFGNKVVFASFRNSKNPTYSWNNQPYLDLYEAEVSQDKKLINIKPFSDAINTKTHESNATFTTDGKTMYFSRTNDKRVLIGEELVATVKLFKAQLVDTLWTNIEELPFSSDFYSTQHPVLNRDNSKLYFSSDMPGSFGSFDIFYVDLTTSYEGYVEQSYSDPVHLDKTINTIHREQFPFLDRENTLYFASDGHQSMGGLDIFMSKVYNGVYSKPLNLGGTINSEGDDFGFILSQRDDTGYFASNRTGYDNLYAYTRKDNERQFTVEGNVIDKNSKNLLAGTTVTLFDENETLIGQMVVGEDAQYVFNTEPNKTYIIEADRDFYISSSETLTTNDDGNITFNIELSIESYDDAEDIVVTKDDGYTYIELENIYFEFSKWEIKPEAARTLDVLVYLLNKYPRMEIQLAAHTDNRASDLHNLHLSHQRAAATLEYLVENGIERSRLRSKGYGERVPLVKCDGDCSDEEHAINRRCEFMILK</sequence>
<keyword evidence="2 4" id="KW-0472">Membrane</keyword>
<protein>
    <submittedName>
        <fullName evidence="7">WD40 repeat protein</fullName>
    </submittedName>
</protein>
<evidence type="ECO:0000313" key="7">
    <source>
        <dbReference type="EMBL" id="RAJ27748.1"/>
    </source>
</evidence>
<proteinExistence type="predicted"/>
<evidence type="ECO:0000313" key="8">
    <source>
        <dbReference type="Proteomes" id="UP000248987"/>
    </source>
</evidence>
<dbReference type="Proteomes" id="UP000248987">
    <property type="component" value="Unassembled WGS sequence"/>
</dbReference>
<reference evidence="7 8" key="1">
    <citation type="submission" date="2018-06" db="EMBL/GenBank/DDBJ databases">
        <title>Genomic Encyclopedia of Archaeal and Bacterial Type Strains, Phase II (KMG-II): from individual species to whole genera.</title>
        <authorList>
            <person name="Goeker M."/>
        </authorList>
    </citation>
    <scope>NUCLEOTIDE SEQUENCE [LARGE SCALE GENOMIC DNA]</scope>
    <source>
        <strain evidence="7 8">DSM 12408</strain>
    </source>
</reference>
<evidence type="ECO:0000256" key="4">
    <source>
        <dbReference type="PROSITE-ProRule" id="PRU00473"/>
    </source>
</evidence>
<dbReference type="Gene3D" id="2.60.40.1120">
    <property type="entry name" value="Carboxypeptidase-like, regulatory domain"/>
    <property type="match status" value="1"/>
</dbReference>
<dbReference type="InterPro" id="IPR050330">
    <property type="entry name" value="Bact_OuterMem_StrucFunc"/>
</dbReference>
<dbReference type="AlphaFoldDB" id="A0A1A7R3M8"/>
<dbReference type="GO" id="GO:0009279">
    <property type="term" value="C:cell outer membrane"/>
    <property type="evidence" value="ECO:0007669"/>
    <property type="project" value="UniProtKB-SubCell"/>
</dbReference>
<feature type="domain" description="OmpA-like" evidence="6">
    <location>
        <begin position="511"/>
        <end position="629"/>
    </location>
</feature>
<comment type="caution">
    <text evidence="7">The sequence shown here is derived from an EMBL/GenBank/DDBJ whole genome shotgun (WGS) entry which is preliminary data.</text>
</comment>
<name>A0A1A7R3M8_9FLAO</name>
<dbReference type="InterPro" id="IPR011659">
    <property type="entry name" value="WD40"/>
</dbReference>
<evidence type="ECO:0000256" key="2">
    <source>
        <dbReference type="ARBA" id="ARBA00023136"/>
    </source>
</evidence>
<dbReference type="RefSeq" id="WP_066432652.1">
    <property type="nucleotide sequence ID" value="NZ_LZRN01000010.1"/>
</dbReference>
<evidence type="ECO:0000256" key="5">
    <source>
        <dbReference type="SAM" id="SignalP"/>
    </source>
</evidence>
<feature type="chain" id="PRO_5030025562" evidence="5">
    <location>
        <begin position="20"/>
        <end position="629"/>
    </location>
</feature>
<comment type="subcellular location">
    <subcellularLocation>
        <location evidence="1">Cell outer membrane</location>
    </subcellularLocation>
</comment>
<dbReference type="Pfam" id="PF00691">
    <property type="entry name" value="OmpA"/>
    <property type="match status" value="1"/>
</dbReference>
<evidence type="ECO:0000256" key="3">
    <source>
        <dbReference type="ARBA" id="ARBA00023237"/>
    </source>
</evidence>
<evidence type="ECO:0000259" key="6">
    <source>
        <dbReference type="PROSITE" id="PS51123"/>
    </source>
</evidence>
<dbReference type="InterPro" id="IPR006664">
    <property type="entry name" value="OMP_bac"/>
</dbReference>
<keyword evidence="8" id="KW-1185">Reference proteome</keyword>
<dbReference type="SUPFAM" id="SSF82171">
    <property type="entry name" value="DPP6 N-terminal domain-like"/>
    <property type="match status" value="1"/>
</dbReference>
<dbReference type="InterPro" id="IPR006665">
    <property type="entry name" value="OmpA-like"/>
</dbReference>
<dbReference type="SUPFAM" id="SSF103088">
    <property type="entry name" value="OmpA-like"/>
    <property type="match status" value="1"/>
</dbReference>
<dbReference type="STRING" id="49280.A9996_06665"/>
<dbReference type="EMBL" id="QLLQ01000001">
    <property type="protein sequence ID" value="RAJ27748.1"/>
    <property type="molecule type" value="Genomic_DNA"/>
</dbReference>
<dbReference type="OrthoDB" id="9809364at2"/>
<dbReference type="PRINTS" id="PR01021">
    <property type="entry name" value="OMPADOMAIN"/>
</dbReference>
<dbReference type="PROSITE" id="PS51123">
    <property type="entry name" value="OMPA_2"/>
    <property type="match status" value="1"/>
</dbReference>
<gene>
    <name evidence="7" type="ORF">LX77_00322</name>
</gene>
<accession>A0A1A7R3M8</accession>
<feature type="signal peptide" evidence="5">
    <location>
        <begin position="1"/>
        <end position="19"/>
    </location>
</feature>
<keyword evidence="5" id="KW-0732">Signal</keyword>
<dbReference type="Gene3D" id="3.30.1330.60">
    <property type="entry name" value="OmpA-like domain"/>
    <property type="match status" value="1"/>
</dbReference>
<dbReference type="PANTHER" id="PTHR30329:SF21">
    <property type="entry name" value="LIPOPROTEIN YIAD-RELATED"/>
    <property type="match status" value="1"/>
</dbReference>
<organism evidence="7 8">
    <name type="scientific">Gelidibacter algens</name>
    <dbReference type="NCBI Taxonomy" id="49280"/>
    <lineage>
        <taxon>Bacteria</taxon>
        <taxon>Pseudomonadati</taxon>
        <taxon>Bacteroidota</taxon>
        <taxon>Flavobacteriia</taxon>
        <taxon>Flavobacteriales</taxon>
        <taxon>Flavobacteriaceae</taxon>
        <taxon>Gelidibacter</taxon>
    </lineage>
</organism>
<dbReference type="PANTHER" id="PTHR30329">
    <property type="entry name" value="STATOR ELEMENT OF FLAGELLAR MOTOR COMPLEX"/>
    <property type="match status" value="1"/>
</dbReference>
<evidence type="ECO:0000256" key="1">
    <source>
        <dbReference type="ARBA" id="ARBA00004442"/>
    </source>
</evidence>